<name>A0A1H1U9R3_9BRAD</name>
<dbReference type="AlphaFoldDB" id="A0A1H1U9R3"/>
<proteinExistence type="predicted"/>
<feature type="transmembrane region" description="Helical" evidence="1">
    <location>
        <begin position="12"/>
        <end position="37"/>
    </location>
</feature>
<evidence type="ECO:0000313" key="4">
    <source>
        <dbReference type="Proteomes" id="UP000243904"/>
    </source>
</evidence>
<keyword evidence="4" id="KW-1185">Reference proteome</keyword>
<evidence type="ECO:0000313" key="3">
    <source>
        <dbReference type="EMBL" id="SDS69275.1"/>
    </source>
</evidence>
<organism evidence="3 4">
    <name type="scientific">Bradyrhizobium canariense</name>
    <dbReference type="NCBI Taxonomy" id="255045"/>
    <lineage>
        <taxon>Bacteria</taxon>
        <taxon>Pseudomonadati</taxon>
        <taxon>Pseudomonadota</taxon>
        <taxon>Alphaproteobacteria</taxon>
        <taxon>Hyphomicrobiales</taxon>
        <taxon>Nitrobacteraceae</taxon>
        <taxon>Bradyrhizobium</taxon>
    </lineage>
</organism>
<evidence type="ECO:0000256" key="1">
    <source>
        <dbReference type="SAM" id="Phobius"/>
    </source>
</evidence>
<reference evidence="4" key="1">
    <citation type="submission" date="2016-10" db="EMBL/GenBank/DDBJ databases">
        <authorList>
            <person name="Varghese N."/>
            <person name="Submissions S."/>
        </authorList>
    </citation>
    <scope>NUCLEOTIDE SEQUENCE [LARGE SCALE GENOMIC DNA]</scope>
    <source>
        <strain evidence="4">GAS369</strain>
    </source>
</reference>
<dbReference type="EMBL" id="LT629750">
    <property type="protein sequence ID" value="SDS69275.1"/>
    <property type="molecule type" value="Genomic_DNA"/>
</dbReference>
<dbReference type="RefSeq" id="WP_146687729.1">
    <property type="nucleotide sequence ID" value="NZ_LT629750.1"/>
</dbReference>
<keyword evidence="1" id="KW-1133">Transmembrane helix</keyword>
<keyword evidence="1" id="KW-0812">Transmembrane</keyword>
<protein>
    <submittedName>
        <fullName evidence="3">Uncharacterized protein</fullName>
    </submittedName>
</protein>
<evidence type="ECO:0000256" key="2">
    <source>
        <dbReference type="SAM" id="SignalP"/>
    </source>
</evidence>
<feature type="signal peptide" evidence="2">
    <location>
        <begin position="1"/>
        <end position="20"/>
    </location>
</feature>
<feature type="chain" id="PRO_5009261925" evidence="2">
    <location>
        <begin position="21"/>
        <end position="84"/>
    </location>
</feature>
<sequence>MRTKTSAALLSSALKLASHAAMGVAMGLVFVIVLTRFDPAGIMTLISDSSSPQTPLILFEAAVVLSFAVGATLTGLVFMMTEDS</sequence>
<feature type="transmembrane region" description="Helical" evidence="1">
    <location>
        <begin position="57"/>
        <end position="79"/>
    </location>
</feature>
<keyword evidence="2" id="KW-0732">Signal</keyword>
<gene>
    <name evidence="3" type="ORF">SAMN05444158_2874</name>
</gene>
<dbReference type="Proteomes" id="UP000243904">
    <property type="component" value="Chromosome I"/>
</dbReference>
<accession>A0A1H1U9R3</accession>
<keyword evidence="1" id="KW-0472">Membrane</keyword>